<gene>
    <name evidence="1" type="ORF">Gogos_005958</name>
</gene>
<evidence type="ECO:0000313" key="2">
    <source>
        <dbReference type="Proteomes" id="UP000593579"/>
    </source>
</evidence>
<dbReference type="Proteomes" id="UP000593579">
    <property type="component" value="Unassembled WGS sequence"/>
</dbReference>
<protein>
    <submittedName>
        <fullName evidence="1">Uncharacterized protein</fullName>
    </submittedName>
</protein>
<proteinExistence type="predicted"/>
<organism evidence="1 2">
    <name type="scientific">Gossypium gossypioides</name>
    <name type="common">Mexican cotton</name>
    <name type="synonym">Selera gossypioides</name>
    <dbReference type="NCBI Taxonomy" id="34282"/>
    <lineage>
        <taxon>Eukaryota</taxon>
        <taxon>Viridiplantae</taxon>
        <taxon>Streptophyta</taxon>
        <taxon>Embryophyta</taxon>
        <taxon>Tracheophyta</taxon>
        <taxon>Spermatophyta</taxon>
        <taxon>Magnoliopsida</taxon>
        <taxon>eudicotyledons</taxon>
        <taxon>Gunneridae</taxon>
        <taxon>Pentapetalae</taxon>
        <taxon>rosids</taxon>
        <taxon>malvids</taxon>
        <taxon>Malvales</taxon>
        <taxon>Malvaceae</taxon>
        <taxon>Malvoideae</taxon>
        <taxon>Gossypium</taxon>
    </lineage>
</organism>
<reference evidence="1 2" key="1">
    <citation type="journal article" date="2019" name="Genome Biol. Evol.">
        <title>Insights into the evolution of the New World diploid cottons (Gossypium, subgenus Houzingenia) based on genome sequencing.</title>
        <authorList>
            <person name="Grover C.E."/>
            <person name="Arick M.A. 2nd"/>
            <person name="Thrash A."/>
            <person name="Conover J.L."/>
            <person name="Sanders W.S."/>
            <person name="Peterson D.G."/>
            <person name="Frelichowski J.E."/>
            <person name="Scheffler J.A."/>
            <person name="Scheffler B.E."/>
            <person name="Wendel J.F."/>
        </authorList>
    </citation>
    <scope>NUCLEOTIDE SEQUENCE [LARGE SCALE GENOMIC DNA]</scope>
    <source>
        <strain evidence="1">5</strain>
        <tissue evidence="1">Leaf</tissue>
    </source>
</reference>
<dbReference type="EMBL" id="JABEZY010000008">
    <property type="protein sequence ID" value="MBA0743254.1"/>
    <property type="molecule type" value="Genomic_DNA"/>
</dbReference>
<dbReference type="AlphaFoldDB" id="A0A7J9C4G9"/>
<comment type="caution">
    <text evidence="1">The sequence shown here is derived from an EMBL/GenBank/DDBJ whole genome shotgun (WGS) entry which is preliminary data.</text>
</comment>
<accession>A0A7J9C4G9</accession>
<name>A0A7J9C4G9_GOSGO</name>
<keyword evidence="2" id="KW-1185">Reference proteome</keyword>
<sequence length="55" mass="6504">MVAVLEAFVDMTMKMFCIYSEIVMLPEAFRTNLFHRFHLIKHEVIFIIGHYLTVG</sequence>
<evidence type="ECO:0000313" key="1">
    <source>
        <dbReference type="EMBL" id="MBA0743254.1"/>
    </source>
</evidence>